<evidence type="ECO:0000313" key="5">
    <source>
        <dbReference type="Proteomes" id="UP000307706"/>
    </source>
</evidence>
<evidence type="ECO:0000313" key="4">
    <source>
        <dbReference type="Proteomes" id="UP000305730"/>
    </source>
</evidence>
<dbReference type="GO" id="GO:0016747">
    <property type="term" value="F:acyltransferase activity, transferring groups other than amino-acyl groups"/>
    <property type="evidence" value="ECO:0007669"/>
    <property type="project" value="InterPro"/>
</dbReference>
<dbReference type="SUPFAM" id="SSF55729">
    <property type="entry name" value="Acyl-CoA N-acyltransferases (Nat)"/>
    <property type="match status" value="1"/>
</dbReference>
<dbReference type="InterPro" id="IPR016181">
    <property type="entry name" value="Acyl_CoA_acyltransferase"/>
</dbReference>
<dbReference type="InterPro" id="IPR000182">
    <property type="entry name" value="GNAT_dom"/>
</dbReference>
<evidence type="ECO:0000313" key="3">
    <source>
        <dbReference type="EMBL" id="TMP53642.1"/>
    </source>
</evidence>
<dbReference type="Gene3D" id="3.40.630.30">
    <property type="match status" value="1"/>
</dbReference>
<keyword evidence="3" id="KW-0808">Transferase</keyword>
<evidence type="ECO:0000313" key="2">
    <source>
        <dbReference type="EMBL" id="TMP40794.1"/>
    </source>
</evidence>
<gene>
    <name evidence="3" type="ORF">CWB96_20845</name>
    <name evidence="2" type="ORF">CWB97_16900</name>
</gene>
<dbReference type="EMBL" id="PNCL01000146">
    <property type="protein sequence ID" value="TMP53642.1"/>
    <property type="molecule type" value="Genomic_DNA"/>
</dbReference>
<dbReference type="Pfam" id="PF00583">
    <property type="entry name" value="Acetyltransf_1"/>
    <property type="match status" value="1"/>
</dbReference>
<dbReference type="EMBL" id="PNCK01000067">
    <property type="protein sequence ID" value="TMP40794.1"/>
    <property type="molecule type" value="Genomic_DNA"/>
</dbReference>
<proteinExistence type="predicted"/>
<dbReference type="CDD" id="cd04301">
    <property type="entry name" value="NAT_SF"/>
    <property type="match status" value="1"/>
</dbReference>
<dbReference type="RefSeq" id="WP_138597906.1">
    <property type="nucleotide sequence ID" value="NZ_PNCK01000067.1"/>
</dbReference>
<evidence type="ECO:0000259" key="1">
    <source>
        <dbReference type="PROSITE" id="PS51186"/>
    </source>
</evidence>
<comment type="caution">
    <text evidence="3">The sequence shown here is derived from an EMBL/GenBank/DDBJ whole genome shotgun (WGS) entry which is preliminary data.</text>
</comment>
<dbReference type="Proteomes" id="UP000305730">
    <property type="component" value="Unassembled WGS sequence"/>
</dbReference>
<dbReference type="PROSITE" id="PS51186">
    <property type="entry name" value="GNAT"/>
    <property type="match status" value="1"/>
</dbReference>
<reference evidence="3 5" key="1">
    <citation type="submission" date="2017-12" db="EMBL/GenBank/DDBJ databases">
        <authorList>
            <person name="Paulsen S."/>
            <person name="Gram L.K."/>
        </authorList>
    </citation>
    <scope>NUCLEOTIDE SEQUENCE [LARGE SCALE GENOMIC DNA]</scope>
    <source>
        <strain evidence="3 5">S2231</strain>
        <strain evidence="2">S2233</strain>
    </source>
</reference>
<sequence>MKFSEVSGYDVPISLLLEADPCEKSIRQYRDDSWCFVYQENNQIVAACIAKLISDNTAQVYNISVEPDYQKQGIGSELLTFALQQMQAKQVNRIELGTGSFGYQLSYYQQLGFRVDSVIKDHFITHYDEAIFENGIQHKDMLRLYLDL</sequence>
<reference evidence="3" key="3">
    <citation type="submission" date="2019-09" db="EMBL/GenBank/DDBJ databases">
        <title>Co-occurence of chitin degradation, pigmentation and bioactivity in marine Pseudoalteromonas.</title>
        <authorList>
            <person name="Sonnenschein E.C."/>
            <person name="Bech P.K."/>
        </authorList>
    </citation>
    <scope>NUCLEOTIDE SEQUENCE</scope>
    <source>
        <strain evidence="3">S2231</strain>
        <strain evidence="2 4">S2233</strain>
    </source>
</reference>
<name>A0A5S3XLD7_9GAMM</name>
<keyword evidence="4" id="KW-1185">Reference proteome</keyword>
<dbReference type="AlphaFoldDB" id="A0A5S3XLD7"/>
<protein>
    <submittedName>
        <fullName evidence="3">GNAT family N-acetyltransferase</fullName>
    </submittedName>
</protein>
<dbReference type="Proteomes" id="UP000307706">
    <property type="component" value="Unassembled WGS sequence"/>
</dbReference>
<feature type="domain" description="N-acetyltransferase" evidence="1">
    <location>
        <begin position="1"/>
        <end position="134"/>
    </location>
</feature>
<organism evidence="3 5">
    <name type="scientific">Pseudoalteromonas citrea</name>
    <dbReference type="NCBI Taxonomy" id="43655"/>
    <lineage>
        <taxon>Bacteria</taxon>
        <taxon>Pseudomonadati</taxon>
        <taxon>Pseudomonadota</taxon>
        <taxon>Gammaproteobacteria</taxon>
        <taxon>Alteromonadales</taxon>
        <taxon>Pseudoalteromonadaceae</taxon>
        <taxon>Pseudoalteromonas</taxon>
    </lineage>
</organism>
<dbReference type="OrthoDB" id="9813917at2"/>
<accession>A0A5S3XLD7</accession>
<reference evidence="5" key="2">
    <citation type="submission" date="2019-06" db="EMBL/GenBank/DDBJ databases">
        <title>Co-occurence of chitin degradation, pigmentation and bioactivity in marine Pseudoalteromonas.</title>
        <authorList>
            <person name="Sonnenschein E.C."/>
            <person name="Bech P.K."/>
        </authorList>
    </citation>
    <scope>NUCLEOTIDE SEQUENCE [LARGE SCALE GENOMIC DNA]</scope>
    <source>
        <strain evidence="5">S2231</strain>
    </source>
</reference>